<dbReference type="Gene3D" id="2.120.10.10">
    <property type="match status" value="1"/>
</dbReference>
<dbReference type="InterPro" id="IPR026856">
    <property type="entry name" value="Sialidase_fam"/>
</dbReference>
<dbReference type="SUPFAM" id="SSF50939">
    <property type="entry name" value="Sialidases"/>
    <property type="match status" value="1"/>
</dbReference>
<name>A0A6N6N5S6_9BACT</name>
<organism evidence="5 6">
    <name type="scientific">Pseudodesulfovibrio senegalensis</name>
    <dbReference type="NCBI Taxonomy" id="1721087"/>
    <lineage>
        <taxon>Bacteria</taxon>
        <taxon>Pseudomonadati</taxon>
        <taxon>Thermodesulfobacteriota</taxon>
        <taxon>Desulfovibrionia</taxon>
        <taxon>Desulfovibrionales</taxon>
        <taxon>Desulfovibrionaceae</taxon>
    </lineage>
</organism>
<dbReference type="GO" id="GO:0016020">
    <property type="term" value="C:membrane"/>
    <property type="evidence" value="ECO:0007669"/>
    <property type="project" value="TreeGrafter"/>
</dbReference>
<dbReference type="GO" id="GO:0006689">
    <property type="term" value="P:ganglioside catabolic process"/>
    <property type="evidence" value="ECO:0007669"/>
    <property type="project" value="TreeGrafter"/>
</dbReference>
<sequence length="519" mass="58009">MPSISDNAARHTVIDRRPGHYLCFPDVCITKTGRLVVVYNEYDQHVATRRALVVRTSDDLGDTWSPVRLLRTDMSHCPRITALEDGHLVIGDDHGPTFLWSADNGETWAAHKGGGMAHGLIDRLIQLDTNTFLTTGHQHRGTHSHPAIRQAPPEQMVYISENRCRTWKALSVMTFLRNLTLCEASMCRMPDGRILSIQRENSFVYEPMYVCQSTDNGQTWSDPIPTGLIGHRPTMNLTPSGKLLVTYRNVGPDRGTCAWLGSEDELYGFRVHGYAPGNPENTADGLKVDSEEGPEQVVRYALRPMTDPRRAKARLEADIRVDEAGPNGVAMRLGVWWRILADRIVFDAPHNPENETDEAVTSFVPLPTNRTNTITIKYANGLCRLMVNGREKAALPVPADNADTRPIIVGSPYPFENNRVRCTWHSIRLRMDDPAWPAPYEWEWKAGDPLPDADAARSILELKNDREANPGDFGYSGWVTLPDGSFYCVYHHGAGDEPGYSPGKSAHIIGTRFSEKDFA</sequence>
<evidence type="ECO:0000313" key="6">
    <source>
        <dbReference type="Proteomes" id="UP000438699"/>
    </source>
</evidence>
<dbReference type="InterPro" id="IPR011040">
    <property type="entry name" value="Sialidase"/>
</dbReference>
<protein>
    <recommendedName>
        <fullName evidence="3">exo-alpha-sialidase</fullName>
        <ecNumber evidence="3">3.2.1.18</ecNumber>
    </recommendedName>
</protein>
<dbReference type="CDD" id="cd15482">
    <property type="entry name" value="Sialidase_non-viral"/>
    <property type="match status" value="1"/>
</dbReference>
<dbReference type="RefSeq" id="WP_151149575.1">
    <property type="nucleotide sequence ID" value="NZ_WAIE01000001.1"/>
</dbReference>
<dbReference type="EMBL" id="WAIE01000001">
    <property type="protein sequence ID" value="KAB1443243.1"/>
    <property type="molecule type" value="Genomic_DNA"/>
</dbReference>
<dbReference type="Pfam" id="PF13088">
    <property type="entry name" value="BNR_2"/>
    <property type="match status" value="1"/>
</dbReference>
<evidence type="ECO:0000313" key="5">
    <source>
        <dbReference type="EMBL" id="KAB1443243.1"/>
    </source>
</evidence>
<feature type="domain" description="Sialidase" evidence="4">
    <location>
        <begin position="99"/>
        <end position="232"/>
    </location>
</feature>
<dbReference type="Proteomes" id="UP000438699">
    <property type="component" value="Unassembled WGS sequence"/>
</dbReference>
<comment type="caution">
    <text evidence="5">The sequence shown here is derived from an EMBL/GenBank/DDBJ whole genome shotgun (WGS) entry which is preliminary data.</text>
</comment>
<reference evidence="5 6" key="1">
    <citation type="journal article" date="2017" name="Int. J. Syst. Evol. Microbiol.">
        <title>Desulfovibrio senegalensis sp. nov., a mesophilic sulfate reducer isolated from marine sediment.</title>
        <authorList>
            <person name="Thioye A."/>
            <person name="Gam Z.B.A."/>
            <person name="Mbengue M."/>
            <person name="Cayol J.L."/>
            <person name="Joseph-Bartoli M."/>
            <person name="Toure-Kane C."/>
            <person name="Labat M."/>
        </authorList>
    </citation>
    <scope>NUCLEOTIDE SEQUENCE [LARGE SCALE GENOMIC DNA]</scope>
    <source>
        <strain evidence="5 6">DSM 101509</strain>
    </source>
</reference>
<evidence type="ECO:0000256" key="2">
    <source>
        <dbReference type="ARBA" id="ARBA00009348"/>
    </source>
</evidence>
<dbReference type="AlphaFoldDB" id="A0A6N6N5S6"/>
<proteinExistence type="inferred from homology"/>
<dbReference type="PANTHER" id="PTHR10628:SF30">
    <property type="entry name" value="EXO-ALPHA-SIALIDASE"/>
    <property type="match status" value="1"/>
</dbReference>
<dbReference type="InterPro" id="IPR036278">
    <property type="entry name" value="Sialidase_sf"/>
</dbReference>
<evidence type="ECO:0000259" key="4">
    <source>
        <dbReference type="Pfam" id="PF13088"/>
    </source>
</evidence>
<dbReference type="PANTHER" id="PTHR10628">
    <property type="entry name" value="SIALIDASE"/>
    <property type="match status" value="1"/>
</dbReference>
<dbReference type="OrthoDB" id="9807193at2"/>
<dbReference type="EC" id="3.2.1.18" evidence="3"/>
<comment type="similarity">
    <text evidence="2">Belongs to the glycosyl hydrolase 33 family.</text>
</comment>
<keyword evidence="6" id="KW-1185">Reference proteome</keyword>
<accession>A0A6N6N5S6</accession>
<dbReference type="GO" id="GO:0004308">
    <property type="term" value="F:exo-alpha-sialidase activity"/>
    <property type="evidence" value="ECO:0007669"/>
    <property type="project" value="UniProtKB-EC"/>
</dbReference>
<comment type="catalytic activity">
    <reaction evidence="1">
        <text>Hydrolysis of alpha-(2-&gt;3)-, alpha-(2-&gt;6)-, alpha-(2-&gt;8)- glycosidic linkages of terminal sialic acid residues in oligosaccharides, glycoproteins, glycolipids, colominic acid and synthetic substrates.</text>
        <dbReference type="EC" id="3.2.1.18"/>
    </reaction>
</comment>
<evidence type="ECO:0000256" key="1">
    <source>
        <dbReference type="ARBA" id="ARBA00000427"/>
    </source>
</evidence>
<evidence type="ECO:0000256" key="3">
    <source>
        <dbReference type="ARBA" id="ARBA00012733"/>
    </source>
</evidence>
<gene>
    <name evidence="5" type="ORF">F8A88_02965</name>
</gene>
<dbReference type="GO" id="GO:0005737">
    <property type="term" value="C:cytoplasm"/>
    <property type="evidence" value="ECO:0007669"/>
    <property type="project" value="TreeGrafter"/>
</dbReference>
<dbReference type="GO" id="GO:0009313">
    <property type="term" value="P:oligosaccharide catabolic process"/>
    <property type="evidence" value="ECO:0007669"/>
    <property type="project" value="TreeGrafter"/>
</dbReference>